<accession>A0A5P1FCB5</accession>
<dbReference type="Gramene" id="ONK74200">
    <property type="protein sequence ID" value="ONK74200"/>
    <property type="gene ID" value="A4U43_C03F3830"/>
</dbReference>
<dbReference type="GO" id="GO:0003700">
    <property type="term" value="F:DNA-binding transcription factor activity"/>
    <property type="evidence" value="ECO:0007669"/>
    <property type="project" value="InterPro"/>
</dbReference>
<evidence type="ECO:0000313" key="7">
    <source>
        <dbReference type="Proteomes" id="UP000243459"/>
    </source>
</evidence>
<sequence>MEIVDVGSLITEARSTVKTRAHRSHSEAERKRRQRINSHLATLRTIIPSAARMDKATLLGEVVRQVRELHEMTEDVAVVVPTEADGVHVEEEGGLVRAWICCPDRPGLLTDVDRAVGSVHARTVRAEISTIGGRTRSQLELESESGVEEDRSVLFAGLRSVLAGLVVGDQCKRQRL</sequence>
<proteinExistence type="inferred from homology"/>
<comment type="similarity">
    <text evidence="1">Belongs to the bHLH protein family.</text>
</comment>
<evidence type="ECO:0000256" key="3">
    <source>
        <dbReference type="ARBA" id="ARBA00023125"/>
    </source>
</evidence>
<dbReference type="SMART" id="SM00353">
    <property type="entry name" value="HLH"/>
    <property type="match status" value="1"/>
</dbReference>
<dbReference type="Pfam" id="PF00010">
    <property type="entry name" value="HLH"/>
    <property type="match status" value="1"/>
</dbReference>
<organism evidence="6 7">
    <name type="scientific">Asparagus officinalis</name>
    <name type="common">Garden asparagus</name>
    <dbReference type="NCBI Taxonomy" id="4686"/>
    <lineage>
        <taxon>Eukaryota</taxon>
        <taxon>Viridiplantae</taxon>
        <taxon>Streptophyta</taxon>
        <taxon>Embryophyta</taxon>
        <taxon>Tracheophyta</taxon>
        <taxon>Spermatophyta</taxon>
        <taxon>Magnoliopsida</taxon>
        <taxon>Liliopsida</taxon>
        <taxon>Asparagales</taxon>
        <taxon>Asparagaceae</taxon>
        <taxon>Asparagoideae</taxon>
        <taxon>Asparagus</taxon>
    </lineage>
</organism>
<keyword evidence="2" id="KW-0805">Transcription regulation</keyword>
<keyword evidence="4" id="KW-0804">Transcription</keyword>
<dbReference type="InterPro" id="IPR011598">
    <property type="entry name" value="bHLH_dom"/>
</dbReference>
<dbReference type="Gene3D" id="4.10.280.10">
    <property type="entry name" value="Helix-loop-helix DNA-binding domain"/>
    <property type="match status" value="1"/>
</dbReference>
<evidence type="ECO:0000259" key="5">
    <source>
        <dbReference type="PROSITE" id="PS50888"/>
    </source>
</evidence>
<protein>
    <recommendedName>
        <fullName evidence="5">BHLH domain-containing protein</fullName>
    </recommendedName>
</protein>
<reference evidence="7" key="1">
    <citation type="journal article" date="2017" name="Nat. Commun.">
        <title>The asparagus genome sheds light on the origin and evolution of a young Y chromosome.</title>
        <authorList>
            <person name="Harkess A."/>
            <person name="Zhou J."/>
            <person name="Xu C."/>
            <person name="Bowers J.E."/>
            <person name="Van der Hulst R."/>
            <person name="Ayyampalayam S."/>
            <person name="Mercati F."/>
            <person name="Riccardi P."/>
            <person name="McKain M.R."/>
            <person name="Kakrana A."/>
            <person name="Tang H."/>
            <person name="Ray J."/>
            <person name="Groenendijk J."/>
            <person name="Arikit S."/>
            <person name="Mathioni S.M."/>
            <person name="Nakano M."/>
            <person name="Shan H."/>
            <person name="Telgmann-Rauber A."/>
            <person name="Kanno A."/>
            <person name="Yue Z."/>
            <person name="Chen H."/>
            <person name="Li W."/>
            <person name="Chen Y."/>
            <person name="Xu X."/>
            <person name="Zhang Y."/>
            <person name="Luo S."/>
            <person name="Chen H."/>
            <person name="Gao J."/>
            <person name="Mao Z."/>
            <person name="Pires J.C."/>
            <person name="Luo M."/>
            <person name="Kudrna D."/>
            <person name="Wing R.A."/>
            <person name="Meyers B.C."/>
            <person name="Yi K."/>
            <person name="Kong H."/>
            <person name="Lavrijsen P."/>
            <person name="Sunseri F."/>
            <person name="Falavigna A."/>
            <person name="Ye Y."/>
            <person name="Leebens-Mack J.H."/>
            <person name="Chen G."/>
        </authorList>
    </citation>
    <scope>NUCLEOTIDE SEQUENCE [LARGE SCALE GENOMIC DNA]</scope>
    <source>
        <strain evidence="7">cv. DH0086</strain>
    </source>
</reference>
<feature type="domain" description="BHLH" evidence="5">
    <location>
        <begin position="20"/>
        <end position="69"/>
    </location>
</feature>
<dbReference type="EMBL" id="CM007383">
    <property type="protein sequence ID" value="ONK74200.1"/>
    <property type="molecule type" value="Genomic_DNA"/>
</dbReference>
<dbReference type="SUPFAM" id="SSF47459">
    <property type="entry name" value="HLH, helix-loop-helix DNA-binding domain"/>
    <property type="match status" value="1"/>
</dbReference>
<keyword evidence="7" id="KW-1185">Reference proteome</keyword>
<name>A0A5P1FCB5_ASPOF</name>
<dbReference type="InterPro" id="IPR045847">
    <property type="entry name" value="AIG1-like"/>
</dbReference>
<dbReference type="PROSITE" id="PS50888">
    <property type="entry name" value="BHLH"/>
    <property type="match status" value="1"/>
</dbReference>
<dbReference type="InterPro" id="IPR036638">
    <property type="entry name" value="HLH_DNA-bd_sf"/>
</dbReference>
<evidence type="ECO:0000313" key="6">
    <source>
        <dbReference type="EMBL" id="ONK74200.1"/>
    </source>
</evidence>
<dbReference type="OMA" id="CVLWVQG"/>
<gene>
    <name evidence="6" type="ORF">A4U43_C03F3830</name>
</gene>
<evidence type="ECO:0000256" key="1">
    <source>
        <dbReference type="ARBA" id="ARBA00005510"/>
    </source>
</evidence>
<dbReference type="GO" id="GO:0046983">
    <property type="term" value="F:protein dimerization activity"/>
    <property type="evidence" value="ECO:0007669"/>
    <property type="project" value="InterPro"/>
</dbReference>
<keyword evidence="3" id="KW-0238">DNA-binding</keyword>
<evidence type="ECO:0000256" key="2">
    <source>
        <dbReference type="ARBA" id="ARBA00023015"/>
    </source>
</evidence>
<dbReference type="PANTHER" id="PTHR45844:SF16">
    <property type="entry name" value="TRANSCRIPTION FACTOR BHLH30-LIKE"/>
    <property type="match status" value="1"/>
</dbReference>
<dbReference type="GO" id="GO:0003677">
    <property type="term" value="F:DNA binding"/>
    <property type="evidence" value="ECO:0007669"/>
    <property type="project" value="UniProtKB-KW"/>
</dbReference>
<dbReference type="OrthoDB" id="71302at2759"/>
<dbReference type="AlphaFoldDB" id="A0A5P1FCB5"/>
<dbReference type="PANTHER" id="PTHR45844">
    <property type="entry name" value="TRANSCRIPTION FACTOR BHLH30"/>
    <property type="match status" value="1"/>
</dbReference>
<dbReference type="Proteomes" id="UP000243459">
    <property type="component" value="Chromosome 3"/>
</dbReference>
<evidence type="ECO:0000256" key="4">
    <source>
        <dbReference type="ARBA" id="ARBA00023163"/>
    </source>
</evidence>